<reference evidence="3" key="1">
    <citation type="submission" date="2021-04" db="EMBL/GenBank/DDBJ databases">
        <title>Ouciella asimina sp. nov., isolated from the surface seawater in the hydrothermal field of Okinawa Trough.</title>
        <authorList>
            <person name="Shuang W."/>
        </authorList>
    </citation>
    <scope>NUCLEOTIDE SEQUENCE</scope>
    <source>
        <strain evidence="3">LXI357</strain>
    </source>
</reference>
<dbReference type="RefSeq" id="WP_284052326.1">
    <property type="nucleotide sequence ID" value="NZ_JAGRQC010000001.1"/>
</dbReference>
<dbReference type="InterPro" id="IPR045584">
    <property type="entry name" value="Pilin-like"/>
</dbReference>
<dbReference type="PIRSF" id="PIRSF002786">
    <property type="entry name" value="XcpX"/>
    <property type="match status" value="1"/>
</dbReference>
<sequence>MSRVSVPDDERGMILVNVLLFVAIASGMVMLMINREELALDRALRTREAARALSVVRGGETSAIVALRRDARQAGDVDHRGEAWAALSENGAPIEGGTFDLVIADAQGRFNINNVMSPRTADKVMFRNIARAAGLTDDQILAAAALVKQYGPVTDLQPLRMAGIDPAVADKLERLVTALPGHSEINLNAATPEMLGVLFHDPIVVDRMVSLRTNRGFLTKKDIADLDQAVPPGTGFRSSTFWVRVRATIGETTQQEASLIQRAKTPDGDIRVAAVERWRNASVPPEAPLFAPPS</sequence>
<keyword evidence="2" id="KW-1133">Transmembrane helix</keyword>
<comment type="subcellular location">
    <subcellularLocation>
        <location evidence="1">Cell inner membrane</location>
    </subcellularLocation>
</comment>
<keyword evidence="1" id="KW-1003">Cell membrane</keyword>
<dbReference type="Proteomes" id="UP000676996">
    <property type="component" value="Unassembled WGS sequence"/>
</dbReference>
<organism evidence="3 4">
    <name type="scientific">Stakelama marina</name>
    <dbReference type="NCBI Taxonomy" id="2826939"/>
    <lineage>
        <taxon>Bacteria</taxon>
        <taxon>Pseudomonadati</taxon>
        <taxon>Pseudomonadota</taxon>
        <taxon>Alphaproteobacteria</taxon>
        <taxon>Sphingomonadales</taxon>
        <taxon>Sphingomonadaceae</taxon>
        <taxon>Stakelama</taxon>
    </lineage>
</organism>
<accession>A0A8T4I9K9</accession>
<dbReference type="InterPro" id="IPR005628">
    <property type="entry name" value="GspK"/>
</dbReference>
<dbReference type="PANTHER" id="PTHR38831:SF1">
    <property type="entry name" value="TYPE II SECRETION SYSTEM PROTEIN K-RELATED"/>
    <property type="match status" value="1"/>
</dbReference>
<dbReference type="GO" id="GO:0009306">
    <property type="term" value="P:protein secretion"/>
    <property type="evidence" value="ECO:0007669"/>
    <property type="project" value="InterPro"/>
</dbReference>
<comment type="caution">
    <text evidence="3">The sequence shown here is derived from an EMBL/GenBank/DDBJ whole genome shotgun (WGS) entry which is preliminary data.</text>
</comment>
<evidence type="ECO:0000256" key="2">
    <source>
        <dbReference type="SAM" id="Phobius"/>
    </source>
</evidence>
<dbReference type="EMBL" id="JAGRQC010000001">
    <property type="protein sequence ID" value="MBR0551033.1"/>
    <property type="molecule type" value="Genomic_DNA"/>
</dbReference>
<proteinExistence type="inferred from homology"/>
<dbReference type="PANTHER" id="PTHR38831">
    <property type="entry name" value="TYPE II SECRETION SYSTEM PROTEIN K"/>
    <property type="match status" value="1"/>
</dbReference>
<name>A0A8T4I9K9_9SPHN</name>
<keyword evidence="2" id="KW-0812">Transmembrane</keyword>
<keyword evidence="1" id="KW-0997">Cell inner membrane</keyword>
<feature type="transmembrane region" description="Helical" evidence="2">
    <location>
        <begin position="12"/>
        <end position="33"/>
    </location>
</feature>
<keyword evidence="1 2" id="KW-0472">Membrane</keyword>
<dbReference type="SUPFAM" id="SSF54523">
    <property type="entry name" value="Pili subunits"/>
    <property type="match status" value="1"/>
</dbReference>
<dbReference type="GO" id="GO:0005886">
    <property type="term" value="C:plasma membrane"/>
    <property type="evidence" value="ECO:0007669"/>
    <property type="project" value="UniProtKB-SubCell"/>
</dbReference>
<evidence type="ECO:0000313" key="3">
    <source>
        <dbReference type="EMBL" id="MBR0551033.1"/>
    </source>
</evidence>
<keyword evidence="4" id="KW-1185">Reference proteome</keyword>
<protein>
    <recommendedName>
        <fullName evidence="1">Type II secretion system protein K</fullName>
    </recommendedName>
</protein>
<dbReference type="AlphaFoldDB" id="A0A8T4I9K9"/>
<gene>
    <name evidence="3" type="ORF">J7S20_00770</name>
</gene>
<keyword evidence="1" id="KW-0813">Transport</keyword>
<dbReference type="Gene3D" id="3.30.1300.30">
    <property type="entry name" value="GSPII I/J protein-like"/>
    <property type="match status" value="1"/>
</dbReference>
<evidence type="ECO:0000313" key="4">
    <source>
        <dbReference type="Proteomes" id="UP000676996"/>
    </source>
</evidence>
<comment type="similarity">
    <text evidence="1">Belongs to the GSP K family.</text>
</comment>
<evidence type="ECO:0000256" key="1">
    <source>
        <dbReference type="PIRNR" id="PIRNR002786"/>
    </source>
</evidence>